<evidence type="ECO:0000256" key="3">
    <source>
        <dbReference type="ARBA" id="ARBA00022822"/>
    </source>
</evidence>
<dbReference type="EMBL" id="SNYM01000002">
    <property type="protein sequence ID" value="TDQ50687.1"/>
    <property type="molecule type" value="Genomic_DNA"/>
</dbReference>
<keyword evidence="2" id="KW-0678">Repressor</keyword>
<accession>A0A4V3D879</accession>
<evidence type="ECO:0000259" key="10">
    <source>
        <dbReference type="PROSITE" id="PS50931"/>
    </source>
</evidence>
<protein>
    <recommendedName>
        <fullName evidence="8">HTH-type transcriptional regulator TrpI</fullName>
    </recommendedName>
    <alternativeName>
        <fullName evidence="9">TrpBA operon transcriptional activator</fullName>
    </alternativeName>
</protein>
<gene>
    <name evidence="11" type="ORF">EV696_102370</name>
</gene>
<dbReference type="Pfam" id="PF00126">
    <property type="entry name" value="HTH_1"/>
    <property type="match status" value="1"/>
</dbReference>
<dbReference type="InterPro" id="IPR005119">
    <property type="entry name" value="LysR_subst-bd"/>
</dbReference>
<dbReference type="Gene3D" id="3.40.190.10">
    <property type="entry name" value="Periplasmic binding protein-like II"/>
    <property type="match status" value="2"/>
</dbReference>
<evidence type="ECO:0000256" key="1">
    <source>
        <dbReference type="ARBA" id="ARBA00009437"/>
    </source>
</evidence>
<dbReference type="CDD" id="cd08432">
    <property type="entry name" value="PBP2_GcdR_TrpI_HvrB_AmpR_like"/>
    <property type="match status" value="1"/>
</dbReference>
<dbReference type="RefSeq" id="WP_133588066.1">
    <property type="nucleotide sequence ID" value="NZ_CP037953.1"/>
</dbReference>
<dbReference type="InterPro" id="IPR058163">
    <property type="entry name" value="LysR-type_TF_proteobact-type"/>
</dbReference>
<dbReference type="PANTHER" id="PTHR30537:SF26">
    <property type="entry name" value="GLYCINE CLEAVAGE SYSTEM TRANSCRIPTIONAL ACTIVATOR"/>
    <property type="match status" value="1"/>
</dbReference>
<dbReference type="FunFam" id="3.40.190.10:FF:000017">
    <property type="entry name" value="Glycine cleavage system transcriptional activator"/>
    <property type="match status" value="1"/>
</dbReference>
<evidence type="ECO:0000256" key="9">
    <source>
        <dbReference type="ARBA" id="ARBA00077124"/>
    </source>
</evidence>
<evidence type="ECO:0000256" key="2">
    <source>
        <dbReference type="ARBA" id="ARBA00022491"/>
    </source>
</evidence>
<feature type="domain" description="HTH lysR-type" evidence="10">
    <location>
        <begin position="6"/>
        <end position="63"/>
    </location>
</feature>
<keyword evidence="4" id="KW-0805">Transcription regulation</keyword>
<evidence type="ECO:0000256" key="7">
    <source>
        <dbReference type="ARBA" id="ARBA00023163"/>
    </source>
</evidence>
<dbReference type="GO" id="GO:0009891">
    <property type="term" value="P:positive regulation of biosynthetic process"/>
    <property type="evidence" value="ECO:0007669"/>
    <property type="project" value="UniProtKB-ARBA"/>
</dbReference>
<comment type="caution">
    <text evidence="11">The sequence shown here is derived from an EMBL/GenBank/DDBJ whole genome shotgun (WGS) entry which is preliminary data.</text>
</comment>
<dbReference type="SUPFAM" id="SSF46785">
    <property type="entry name" value="Winged helix' DNA-binding domain"/>
    <property type="match status" value="1"/>
</dbReference>
<dbReference type="PROSITE" id="PS50931">
    <property type="entry name" value="HTH_LYSR"/>
    <property type="match status" value="1"/>
</dbReference>
<dbReference type="SUPFAM" id="SSF53850">
    <property type="entry name" value="Periplasmic binding protein-like II"/>
    <property type="match status" value="1"/>
</dbReference>
<keyword evidence="6" id="KW-0057">Aromatic amino acid biosynthesis</keyword>
<dbReference type="Gene3D" id="1.10.10.10">
    <property type="entry name" value="Winged helix-like DNA-binding domain superfamily/Winged helix DNA-binding domain"/>
    <property type="match status" value="1"/>
</dbReference>
<dbReference type="InterPro" id="IPR036388">
    <property type="entry name" value="WH-like_DNA-bd_sf"/>
</dbReference>
<dbReference type="InterPro" id="IPR036390">
    <property type="entry name" value="WH_DNA-bd_sf"/>
</dbReference>
<organism evidence="11 12">
    <name type="scientific">Permianibacter aggregans</name>
    <dbReference type="NCBI Taxonomy" id="1510150"/>
    <lineage>
        <taxon>Bacteria</taxon>
        <taxon>Pseudomonadati</taxon>
        <taxon>Pseudomonadota</taxon>
        <taxon>Gammaproteobacteria</taxon>
        <taxon>Pseudomonadales</taxon>
        <taxon>Pseudomonadaceae</taxon>
        <taxon>Permianibacter</taxon>
    </lineage>
</organism>
<dbReference type="GO" id="GO:0006351">
    <property type="term" value="P:DNA-templated transcription"/>
    <property type="evidence" value="ECO:0007669"/>
    <property type="project" value="TreeGrafter"/>
</dbReference>
<keyword evidence="3" id="KW-0822">Tryptophan biosynthesis</keyword>
<dbReference type="GO" id="GO:0003700">
    <property type="term" value="F:DNA-binding transcription factor activity"/>
    <property type="evidence" value="ECO:0007669"/>
    <property type="project" value="InterPro"/>
</dbReference>
<dbReference type="OrthoDB" id="5526340at2"/>
<evidence type="ECO:0000256" key="8">
    <source>
        <dbReference type="ARBA" id="ARBA00067891"/>
    </source>
</evidence>
<dbReference type="FunFam" id="1.10.10.10:FF:000038">
    <property type="entry name" value="Glycine cleavage system transcriptional activator"/>
    <property type="match status" value="1"/>
</dbReference>
<name>A0A4V3D879_9GAMM</name>
<sequence>MSRRLPPLNSLRAFEAAARNLSFTRAAEEIHVTQAAISHQIKALEDFLNVKLFTRKNRELLLTDEGQMYWPVIRDVFEKLADATERVRAKVAAGPLSVSVVPTFAVQWLVPRLSRFSELHPEIDVRLKASDAEVNFHDDNVDVAIYFGDGSWSDLHVERLLEEFLFPVCSPQLAKGSKPLKTPADLSQHSLLHDESFDGWRRWLNYVGAKSVRWNRGPVFSHTAMVLQAAAHGQGVALAHSVLAQNDLASGRLVRPFDQMLPLEEGYFLVCPRAAADRPKIVAFRQWLQRTIEEDRKLLS</sequence>
<evidence type="ECO:0000313" key="11">
    <source>
        <dbReference type="EMBL" id="TDQ50687.1"/>
    </source>
</evidence>
<evidence type="ECO:0000313" key="12">
    <source>
        <dbReference type="Proteomes" id="UP000295375"/>
    </source>
</evidence>
<dbReference type="GO" id="GO:0000162">
    <property type="term" value="P:L-tryptophan biosynthetic process"/>
    <property type="evidence" value="ECO:0007669"/>
    <property type="project" value="UniProtKB-KW"/>
</dbReference>
<dbReference type="GO" id="GO:0043565">
    <property type="term" value="F:sequence-specific DNA binding"/>
    <property type="evidence" value="ECO:0007669"/>
    <property type="project" value="TreeGrafter"/>
</dbReference>
<dbReference type="Pfam" id="PF03466">
    <property type="entry name" value="LysR_substrate"/>
    <property type="match status" value="1"/>
</dbReference>
<comment type="similarity">
    <text evidence="1">Belongs to the LysR transcriptional regulatory family.</text>
</comment>
<reference evidence="11 12" key="1">
    <citation type="submission" date="2019-03" db="EMBL/GenBank/DDBJ databases">
        <title>Genomic Encyclopedia of Type Strains, Phase IV (KMG-IV): sequencing the most valuable type-strain genomes for metagenomic binning, comparative biology and taxonomic classification.</title>
        <authorList>
            <person name="Goeker M."/>
        </authorList>
    </citation>
    <scope>NUCLEOTIDE SEQUENCE [LARGE SCALE GENOMIC DNA]</scope>
    <source>
        <strain evidence="11 12">DSM 103792</strain>
    </source>
</reference>
<evidence type="ECO:0000256" key="6">
    <source>
        <dbReference type="ARBA" id="ARBA00023141"/>
    </source>
</evidence>
<dbReference type="AlphaFoldDB" id="A0A4V3D879"/>
<evidence type="ECO:0000256" key="5">
    <source>
        <dbReference type="ARBA" id="ARBA00023125"/>
    </source>
</evidence>
<dbReference type="PRINTS" id="PR00039">
    <property type="entry name" value="HTHLYSR"/>
</dbReference>
<keyword evidence="12" id="KW-1185">Reference proteome</keyword>
<keyword evidence="5" id="KW-0238">DNA-binding</keyword>
<dbReference type="NCBIfam" id="NF008352">
    <property type="entry name" value="PRK11139.1"/>
    <property type="match status" value="1"/>
</dbReference>
<evidence type="ECO:0000256" key="4">
    <source>
        <dbReference type="ARBA" id="ARBA00023015"/>
    </source>
</evidence>
<dbReference type="PANTHER" id="PTHR30537">
    <property type="entry name" value="HTH-TYPE TRANSCRIPTIONAL REGULATOR"/>
    <property type="match status" value="1"/>
</dbReference>
<keyword evidence="7" id="KW-0804">Transcription</keyword>
<keyword evidence="3" id="KW-0028">Amino-acid biosynthesis</keyword>
<proteinExistence type="inferred from homology"/>
<dbReference type="InterPro" id="IPR000847">
    <property type="entry name" value="LysR_HTH_N"/>
</dbReference>
<dbReference type="Proteomes" id="UP000295375">
    <property type="component" value="Unassembled WGS sequence"/>
</dbReference>